<proteinExistence type="predicted"/>
<protein>
    <recommendedName>
        <fullName evidence="2">SAP domain-containing protein</fullName>
    </recommendedName>
</protein>
<comment type="caution">
    <text evidence="3">The sequence shown here is derived from an EMBL/GenBank/DDBJ whole genome shotgun (WGS) entry which is preliminary data.</text>
</comment>
<feature type="compositionally biased region" description="Polar residues" evidence="1">
    <location>
        <begin position="173"/>
        <end position="188"/>
    </location>
</feature>
<feature type="domain" description="SAP" evidence="2">
    <location>
        <begin position="51"/>
        <end position="85"/>
    </location>
</feature>
<evidence type="ECO:0000313" key="4">
    <source>
        <dbReference type="Proteomes" id="UP000821866"/>
    </source>
</evidence>
<feature type="compositionally biased region" description="Polar residues" evidence="1">
    <location>
        <begin position="417"/>
        <end position="437"/>
    </location>
</feature>
<sequence>MAQPTGCESTELHAEEETMPREGAAPRRASSRDSKTTIVESVFTTLDHSRMANVTKKQLVDELRGQGLRCSGRKDELIARIIRDITRQALEPTDSPTKDQAAYDDDRQAHLETLSADNARLCAELSSLRAQLNRATTSERETLHEAHQNASLPTERVTTPTLGLHHSVPADITMSSRSTRPPSLNDGANQDAARPAAPTVLTHEGEPSMAQILAALVNTQALLANTLSRGPPTTSPIQIHSTSDTSSSIPLFDGTPQQSTHEWITQVERIAALAHCTPSLTLVTAASRLTGSAKDWHSAYGSQYDTWEQWKEALIFRFKRKLTMQEFLELQTKRRLQSHETIVEYMYSKNAIPNKAPYRLAEEERISLILSGIEDDTWANPLAAQLCGTVTELIDRAALLDARRRTTVCAENDKKPSSCTASRGQGSNQRVPASGSANLPKANPRSDFSGAPHPRPISAHAWSAYISQYTNGTYTSSDYIYYREHPLQVLVQVFNAMPEDSLRYLVAWKFYFALVLYTEPYMFFHDQPASRACYWHVRHVMDLAVLSPFFHWDVTHRCAAPHVSAPANATQSVATVMPSAPPPGAACTAPPPDKQGGTPPCLLSLTASAVRFNGELQTTDRSASAASELAKSPATAAALGRPQAGAHFTQLDHTRTPVGIHPVVCTLLPTFLTAAPPPVRRHLNAAVPHRPNHAAFRRRSTMDPLGRKTRSCSSGR</sequence>
<dbReference type="Pfam" id="PF02037">
    <property type="entry name" value="SAP"/>
    <property type="match status" value="1"/>
</dbReference>
<feature type="region of interest" description="Disordered" evidence="1">
    <location>
        <begin position="411"/>
        <end position="450"/>
    </location>
</feature>
<dbReference type="VEuPathDB" id="VectorBase:LOC119186396"/>
<accession>A0A9J6EYF2</accession>
<dbReference type="AlphaFoldDB" id="A0A9J6EYF2"/>
<dbReference type="EMBL" id="JABSTU010000001">
    <property type="protein sequence ID" value="KAH8039327.1"/>
    <property type="molecule type" value="Genomic_DNA"/>
</dbReference>
<feature type="region of interest" description="Disordered" evidence="1">
    <location>
        <begin position="230"/>
        <end position="250"/>
    </location>
</feature>
<feature type="compositionally biased region" description="Basic and acidic residues" evidence="1">
    <location>
        <begin position="10"/>
        <end position="20"/>
    </location>
</feature>
<name>A0A9J6EYF2_RHIMP</name>
<feature type="region of interest" description="Disordered" evidence="1">
    <location>
        <begin position="1"/>
        <end position="35"/>
    </location>
</feature>
<dbReference type="PROSITE" id="PS50800">
    <property type="entry name" value="SAP"/>
    <property type="match status" value="1"/>
</dbReference>
<dbReference type="Proteomes" id="UP000821866">
    <property type="component" value="Chromosome 1"/>
</dbReference>
<dbReference type="SMART" id="SM00513">
    <property type="entry name" value="SAP"/>
    <property type="match status" value="1"/>
</dbReference>
<evidence type="ECO:0000256" key="1">
    <source>
        <dbReference type="SAM" id="MobiDB-lite"/>
    </source>
</evidence>
<organism evidence="3 4">
    <name type="scientific">Rhipicephalus microplus</name>
    <name type="common">Cattle tick</name>
    <name type="synonym">Boophilus microplus</name>
    <dbReference type="NCBI Taxonomy" id="6941"/>
    <lineage>
        <taxon>Eukaryota</taxon>
        <taxon>Metazoa</taxon>
        <taxon>Ecdysozoa</taxon>
        <taxon>Arthropoda</taxon>
        <taxon>Chelicerata</taxon>
        <taxon>Arachnida</taxon>
        <taxon>Acari</taxon>
        <taxon>Parasitiformes</taxon>
        <taxon>Ixodida</taxon>
        <taxon>Ixodoidea</taxon>
        <taxon>Ixodidae</taxon>
        <taxon>Rhipicephalinae</taxon>
        <taxon>Rhipicephalus</taxon>
        <taxon>Boophilus</taxon>
    </lineage>
</organism>
<feature type="region of interest" description="Disordered" evidence="1">
    <location>
        <begin position="168"/>
        <end position="196"/>
    </location>
</feature>
<feature type="region of interest" description="Disordered" evidence="1">
    <location>
        <begin position="133"/>
        <end position="156"/>
    </location>
</feature>
<reference evidence="3" key="1">
    <citation type="journal article" date="2020" name="Cell">
        <title>Large-Scale Comparative Analyses of Tick Genomes Elucidate Their Genetic Diversity and Vector Capacities.</title>
        <authorList>
            <consortium name="Tick Genome and Microbiome Consortium (TIGMIC)"/>
            <person name="Jia N."/>
            <person name="Wang J."/>
            <person name="Shi W."/>
            <person name="Du L."/>
            <person name="Sun Y."/>
            <person name="Zhan W."/>
            <person name="Jiang J.F."/>
            <person name="Wang Q."/>
            <person name="Zhang B."/>
            <person name="Ji P."/>
            <person name="Bell-Sakyi L."/>
            <person name="Cui X.M."/>
            <person name="Yuan T.T."/>
            <person name="Jiang B.G."/>
            <person name="Yang W.F."/>
            <person name="Lam T.T."/>
            <person name="Chang Q.C."/>
            <person name="Ding S.J."/>
            <person name="Wang X.J."/>
            <person name="Zhu J.G."/>
            <person name="Ruan X.D."/>
            <person name="Zhao L."/>
            <person name="Wei J.T."/>
            <person name="Ye R.Z."/>
            <person name="Que T.C."/>
            <person name="Du C.H."/>
            <person name="Zhou Y.H."/>
            <person name="Cheng J.X."/>
            <person name="Dai P.F."/>
            <person name="Guo W.B."/>
            <person name="Han X.H."/>
            <person name="Huang E.J."/>
            <person name="Li L.F."/>
            <person name="Wei W."/>
            <person name="Gao Y.C."/>
            <person name="Liu J.Z."/>
            <person name="Shao H.Z."/>
            <person name="Wang X."/>
            <person name="Wang C.C."/>
            <person name="Yang T.C."/>
            <person name="Huo Q.B."/>
            <person name="Li W."/>
            <person name="Chen H.Y."/>
            <person name="Chen S.E."/>
            <person name="Zhou L.G."/>
            <person name="Ni X.B."/>
            <person name="Tian J.H."/>
            <person name="Sheng Y."/>
            <person name="Liu T."/>
            <person name="Pan Y.S."/>
            <person name="Xia L.Y."/>
            <person name="Li J."/>
            <person name="Zhao F."/>
            <person name="Cao W.C."/>
        </authorList>
    </citation>
    <scope>NUCLEOTIDE SEQUENCE</scope>
    <source>
        <strain evidence="3">Rmic-2018</strain>
    </source>
</reference>
<feature type="compositionally biased region" description="Basic and acidic residues" evidence="1">
    <location>
        <begin position="137"/>
        <end position="147"/>
    </location>
</feature>
<dbReference type="PANTHER" id="PTHR33223:SF6">
    <property type="entry name" value="CCHC-TYPE DOMAIN-CONTAINING PROTEIN"/>
    <property type="match status" value="1"/>
</dbReference>
<reference evidence="3" key="2">
    <citation type="submission" date="2021-09" db="EMBL/GenBank/DDBJ databases">
        <authorList>
            <person name="Jia N."/>
            <person name="Wang J."/>
            <person name="Shi W."/>
            <person name="Du L."/>
            <person name="Sun Y."/>
            <person name="Zhan W."/>
            <person name="Jiang J."/>
            <person name="Wang Q."/>
            <person name="Zhang B."/>
            <person name="Ji P."/>
            <person name="Sakyi L.B."/>
            <person name="Cui X."/>
            <person name="Yuan T."/>
            <person name="Jiang B."/>
            <person name="Yang W."/>
            <person name="Lam T.T.-Y."/>
            <person name="Chang Q."/>
            <person name="Ding S."/>
            <person name="Wang X."/>
            <person name="Zhu J."/>
            <person name="Ruan X."/>
            <person name="Zhao L."/>
            <person name="Wei J."/>
            <person name="Que T."/>
            <person name="Du C."/>
            <person name="Cheng J."/>
            <person name="Dai P."/>
            <person name="Han X."/>
            <person name="Huang E."/>
            <person name="Gao Y."/>
            <person name="Liu J."/>
            <person name="Shao H."/>
            <person name="Ye R."/>
            <person name="Li L."/>
            <person name="Wei W."/>
            <person name="Wang X."/>
            <person name="Wang C."/>
            <person name="Huo Q."/>
            <person name="Li W."/>
            <person name="Guo W."/>
            <person name="Chen H."/>
            <person name="Chen S."/>
            <person name="Zhou L."/>
            <person name="Zhou L."/>
            <person name="Ni X."/>
            <person name="Tian J."/>
            <person name="Zhou Y."/>
            <person name="Sheng Y."/>
            <person name="Liu T."/>
            <person name="Pan Y."/>
            <person name="Xia L."/>
            <person name="Li J."/>
            <person name="Zhao F."/>
            <person name="Cao W."/>
        </authorList>
    </citation>
    <scope>NUCLEOTIDE SEQUENCE</scope>
    <source>
        <strain evidence="3">Rmic-2018</strain>
        <tissue evidence="3">Larvae</tissue>
    </source>
</reference>
<dbReference type="InterPro" id="IPR003034">
    <property type="entry name" value="SAP_dom"/>
</dbReference>
<evidence type="ECO:0000313" key="3">
    <source>
        <dbReference type="EMBL" id="KAH8039327.1"/>
    </source>
</evidence>
<keyword evidence="4" id="KW-1185">Reference proteome</keyword>
<gene>
    <name evidence="3" type="ORF">HPB51_005573</name>
</gene>
<evidence type="ECO:0000259" key="2">
    <source>
        <dbReference type="PROSITE" id="PS50800"/>
    </source>
</evidence>
<dbReference type="PANTHER" id="PTHR33223">
    <property type="entry name" value="CCHC-TYPE DOMAIN-CONTAINING PROTEIN"/>
    <property type="match status" value="1"/>
</dbReference>